<evidence type="ECO:0000259" key="2">
    <source>
        <dbReference type="Pfam" id="PF00675"/>
    </source>
</evidence>
<dbReference type="InterPro" id="IPR011765">
    <property type="entry name" value="Pept_M16_N"/>
</dbReference>
<dbReference type="PANTHER" id="PTHR11851">
    <property type="entry name" value="METALLOPROTEASE"/>
    <property type="match status" value="1"/>
</dbReference>
<dbReference type="Pfam" id="PF05193">
    <property type="entry name" value="Peptidase_M16_C"/>
    <property type="match status" value="1"/>
</dbReference>
<protein>
    <submittedName>
        <fullName evidence="4">Protease 3</fullName>
        <ecNumber evidence="4">3.4.24.55</ecNumber>
    </submittedName>
</protein>
<dbReference type="InterPro" id="IPR011249">
    <property type="entry name" value="Metalloenz_LuxS/M16"/>
</dbReference>
<reference evidence="4 5" key="1">
    <citation type="submission" date="2019-03" db="EMBL/GenBank/DDBJ databases">
        <title>Deep-cultivation of Planctomycetes and their phenomic and genomic characterization uncovers novel biology.</title>
        <authorList>
            <person name="Wiegand S."/>
            <person name="Jogler M."/>
            <person name="Boedeker C."/>
            <person name="Pinto D."/>
            <person name="Vollmers J."/>
            <person name="Rivas-Marin E."/>
            <person name="Kohn T."/>
            <person name="Peeters S.H."/>
            <person name="Heuer A."/>
            <person name="Rast P."/>
            <person name="Oberbeckmann S."/>
            <person name="Bunk B."/>
            <person name="Jeske O."/>
            <person name="Meyerdierks A."/>
            <person name="Storesund J.E."/>
            <person name="Kallscheuer N."/>
            <person name="Luecker S."/>
            <person name="Lage O.M."/>
            <person name="Pohl T."/>
            <person name="Merkel B.J."/>
            <person name="Hornburger P."/>
            <person name="Mueller R.-W."/>
            <person name="Bruemmer F."/>
            <person name="Labrenz M."/>
            <person name="Spormann A.M."/>
            <person name="Op den Camp H."/>
            <person name="Overmann J."/>
            <person name="Amann R."/>
            <person name="Jetten M.S.M."/>
            <person name="Mascher T."/>
            <person name="Medema M.H."/>
            <person name="Devos D.P."/>
            <person name="Kaster A.-K."/>
            <person name="Ovreas L."/>
            <person name="Rohde M."/>
            <person name="Galperin M.Y."/>
            <person name="Jogler C."/>
        </authorList>
    </citation>
    <scope>NUCLEOTIDE SEQUENCE [LARGE SCALE GENOMIC DNA]</scope>
    <source>
        <strain evidence="4 5">Enr13</strain>
    </source>
</reference>
<sequence length="419" mass="46953">MIDFEQITGPSGVPIYYQRLPVNTVSLSWLVFVGSADDEPAGGHGIYHWFEHLPSRGTKQFPGGYLDTEARLVRHGGDSDAETGSTHTCFSANVPKRVWPQAMEILAEMVGRPLLRIEDVEAEREIILQEISEWHSDPYHHSLCQLPSVLWPGHPLGHDQLGTAEQIKSMDAGLLQRAHTAGYSRNRSALFIAGDIERSQLMDVAARCLERMPATPLSPRQRPAEYGTLPVWQAGTTTTIETSHADSVVYLLFPIPPLRAGIDNYLQWDFLDEIFSAGELGSPLSRLVREEEHLAYSPEFISTTYPDGGYAGLVTQTGVDPARVLKAFWRLIRSPEIRSDQWLDYVRDTIRGRIEMHDPNATEYTEEGAASLIHYGRCLPDAEYSAKMLSYTDRQVKQWLEQLVPEAAHAIVFQGQGDD</sequence>
<dbReference type="OrthoDB" id="9811314at2"/>
<dbReference type="SUPFAM" id="SSF63411">
    <property type="entry name" value="LuxS/MPP-like metallohydrolase"/>
    <property type="match status" value="2"/>
</dbReference>
<dbReference type="Gene3D" id="3.30.830.10">
    <property type="entry name" value="Metalloenzyme, LuxS/M16 peptidase-like"/>
    <property type="match status" value="2"/>
</dbReference>
<dbReference type="InterPro" id="IPR050361">
    <property type="entry name" value="MPP/UQCRC_Complex"/>
</dbReference>
<keyword evidence="4" id="KW-0378">Hydrolase</keyword>
<evidence type="ECO:0000256" key="1">
    <source>
        <dbReference type="ARBA" id="ARBA00007261"/>
    </source>
</evidence>
<dbReference type="GO" id="GO:0004222">
    <property type="term" value="F:metalloendopeptidase activity"/>
    <property type="evidence" value="ECO:0007669"/>
    <property type="project" value="UniProtKB-EC"/>
</dbReference>
<dbReference type="InterPro" id="IPR007863">
    <property type="entry name" value="Peptidase_M16_C"/>
</dbReference>
<proteinExistence type="inferred from homology"/>
<dbReference type="Proteomes" id="UP000319004">
    <property type="component" value="Chromosome"/>
</dbReference>
<dbReference type="GO" id="GO:0006508">
    <property type="term" value="P:proteolysis"/>
    <property type="evidence" value="ECO:0007669"/>
    <property type="project" value="UniProtKB-KW"/>
</dbReference>
<gene>
    <name evidence="4" type="primary">ptrA_2</name>
    <name evidence="4" type="ORF">Enr13x_22450</name>
</gene>
<dbReference type="PANTHER" id="PTHR11851:SF49">
    <property type="entry name" value="MITOCHONDRIAL-PROCESSING PEPTIDASE SUBUNIT ALPHA"/>
    <property type="match status" value="1"/>
</dbReference>
<feature type="domain" description="Peptidase M16 C-terminal" evidence="3">
    <location>
        <begin position="175"/>
        <end position="330"/>
    </location>
</feature>
<evidence type="ECO:0000313" key="5">
    <source>
        <dbReference type="Proteomes" id="UP000319004"/>
    </source>
</evidence>
<comment type="similarity">
    <text evidence="1">Belongs to the peptidase M16 family.</text>
</comment>
<keyword evidence="5" id="KW-1185">Reference proteome</keyword>
<name>A0A518HNI5_9BACT</name>
<dbReference type="AlphaFoldDB" id="A0A518HNI5"/>
<dbReference type="EC" id="3.4.24.55" evidence="4"/>
<dbReference type="Pfam" id="PF00675">
    <property type="entry name" value="Peptidase_M16"/>
    <property type="match status" value="1"/>
</dbReference>
<accession>A0A518HNI5</accession>
<keyword evidence="4" id="KW-0645">Protease</keyword>
<dbReference type="EMBL" id="CP037423">
    <property type="protein sequence ID" value="QDV42400.1"/>
    <property type="molecule type" value="Genomic_DNA"/>
</dbReference>
<dbReference type="GO" id="GO:0046872">
    <property type="term" value="F:metal ion binding"/>
    <property type="evidence" value="ECO:0007669"/>
    <property type="project" value="InterPro"/>
</dbReference>
<feature type="domain" description="Peptidase M16 N-terminal" evidence="2">
    <location>
        <begin position="22"/>
        <end position="162"/>
    </location>
</feature>
<organism evidence="4 5">
    <name type="scientific">Stieleria neptunia</name>
    <dbReference type="NCBI Taxonomy" id="2527979"/>
    <lineage>
        <taxon>Bacteria</taxon>
        <taxon>Pseudomonadati</taxon>
        <taxon>Planctomycetota</taxon>
        <taxon>Planctomycetia</taxon>
        <taxon>Pirellulales</taxon>
        <taxon>Pirellulaceae</taxon>
        <taxon>Stieleria</taxon>
    </lineage>
</organism>
<evidence type="ECO:0000259" key="3">
    <source>
        <dbReference type="Pfam" id="PF05193"/>
    </source>
</evidence>
<evidence type="ECO:0000313" key="4">
    <source>
        <dbReference type="EMBL" id="QDV42400.1"/>
    </source>
</evidence>
<dbReference type="KEGG" id="snep:Enr13x_22450"/>
<dbReference type="RefSeq" id="WP_145386039.1">
    <property type="nucleotide sequence ID" value="NZ_CP037423.1"/>
</dbReference>